<dbReference type="PANTHER" id="PTHR10083:SF381">
    <property type="entry name" value="BPTI_KUNITZ INHIBITOR DOMAIN-CONTAINING PROTEIN"/>
    <property type="match status" value="1"/>
</dbReference>
<evidence type="ECO:0000313" key="8">
    <source>
        <dbReference type="EMBL" id="PAV71274.1"/>
    </source>
</evidence>
<dbReference type="GO" id="GO:0005615">
    <property type="term" value="C:extracellular space"/>
    <property type="evidence" value="ECO:0007669"/>
    <property type="project" value="TreeGrafter"/>
</dbReference>
<keyword evidence="5" id="KW-1015">Disulfide bond</keyword>
<accession>A0A2A2KBA5</accession>
<evidence type="ECO:0000256" key="3">
    <source>
        <dbReference type="ARBA" id="ARBA00022690"/>
    </source>
</evidence>
<evidence type="ECO:0000256" key="1">
    <source>
        <dbReference type="ARBA" id="ARBA00004613"/>
    </source>
</evidence>
<feature type="signal peptide" evidence="6">
    <location>
        <begin position="1"/>
        <end position="19"/>
    </location>
</feature>
<keyword evidence="6" id="KW-0732">Signal</keyword>
<evidence type="ECO:0000256" key="4">
    <source>
        <dbReference type="ARBA" id="ARBA00022900"/>
    </source>
</evidence>
<dbReference type="InterPro" id="IPR020901">
    <property type="entry name" value="Prtase_inh_Kunz-CS"/>
</dbReference>
<dbReference type="Gene3D" id="4.10.410.10">
    <property type="entry name" value="Pancreatic trypsin inhibitor Kunitz domain"/>
    <property type="match status" value="2"/>
</dbReference>
<dbReference type="InterPro" id="IPR002223">
    <property type="entry name" value="Kunitz_BPTI"/>
</dbReference>
<dbReference type="EMBL" id="LIAE01009093">
    <property type="protein sequence ID" value="PAV71274.1"/>
    <property type="molecule type" value="Genomic_DNA"/>
</dbReference>
<evidence type="ECO:0000256" key="6">
    <source>
        <dbReference type="SAM" id="SignalP"/>
    </source>
</evidence>
<protein>
    <recommendedName>
        <fullName evidence="7">BPTI/Kunitz inhibitor domain-containing protein</fullName>
    </recommendedName>
</protein>
<evidence type="ECO:0000259" key="7">
    <source>
        <dbReference type="PROSITE" id="PS50279"/>
    </source>
</evidence>
<keyword evidence="4" id="KW-0722">Serine protease inhibitor</keyword>
<dbReference type="InterPro" id="IPR050098">
    <property type="entry name" value="TFPI/VKTCI-like"/>
</dbReference>
<dbReference type="STRING" id="2018661.A0A2A2KBA5"/>
<dbReference type="PROSITE" id="PS00280">
    <property type="entry name" value="BPTI_KUNITZ_1"/>
    <property type="match status" value="1"/>
</dbReference>
<feature type="domain" description="BPTI/Kunitz inhibitor" evidence="7">
    <location>
        <begin position="28"/>
        <end position="79"/>
    </location>
</feature>
<dbReference type="PRINTS" id="PR00759">
    <property type="entry name" value="BASICPTASE"/>
</dbReference>
<dbReference type="Pfam" id="PF00014">
    <property type="entry name" value="Kunitz_BPTI"/>
    <property type="match status" value="2"/>
</dbReference>
<reference evidence="8 9" key="1">
    <citation type="journal article" date="2017" name="Curr. Biol.">
        <title>Genome architecture and evolution of a unichromosomal asexual nematode.</title>
        <authorList>
            <person name="Fradin H."/>
            <person name="Zegar C."/>
            <person name="Gutwein M."/>
            <person name="Lucas J."/>
            <person name="Kovtun M."/>
            <person name="Corcoran D."/>
            <person name="Baugh L.R."/>
            <person name="Kiontke K."/>
            <person name="Gunsalus K."/>
            <person name="Fitch D.H."/>
            <person name="Piano F."/>
        </authorList>
    </citation>
    <scope>NUCLEOTIDE SEQUENCE [LARGE SCALE GENOMIC DNA]</scope>
    <source>
        <strain evidence="8">PF1309</strain>
    </source>
</reference>
<gene>
    <name evidence="8" type="ORF">WR25_03066</name>
</gene>
<dbReference type="SUPFAM" id="SSF57362">
    <property type="entry name" value="BPTI-like"/>
    <property type="match status" value="2"/>
</dbReference>
<evidence type="ECO:0000256" key="5">
    <source>
        <dbReference type="ARBA" id="ARBA00023157"/>
    </source>
</evidence>
<dbReference type="GO" id="GO:0004867">
    <property type="term" value="F:serine-type endopeptidase inhibitor activity"/>
    <property type="evidence" value="ECO:0007669"/>
    <property type="project" value="UniProtKB-KW"/>
</dbReference>
<sequence length="343" mass="40927">MHNLLVCIWLYLNLRFSLGQELLDNPRCNHYPDRGTCETNFEVKWYYDRYDHRCRRFFYGGCDGNENRFNSLEECSAQCHYQPRSNRDRCFQPHDPGNCNADIERWFFDMHKKQCVCSYWTGCSSNDNLYYSFNHCMLICGEYAEIKTPGIDENYWGKLNGTIMSPESQRVFQNPPVGNYDQGIYSVSVPVDDPRIHSHQHSAHPSNDQKYDDALQAAEYEDDKYDNPNLSKKRAAVKKVYVSHADDIQRRKKRMRRPRDLHFEMEHSHVSRQTHHPGRLQIIHRQVHVPSVTYQIVPVHYPINNNFGGLDFYHHFHHRKEQRYQHHANHMANFEMEFQHGKK</sequence>
<comment type="caution">
    <text evidence="8">The sequence shown here is derived from an EMBL/GenBank/DDBJ whole genome shotgun (WGS) entry which is preliminary data.</text>
</comment>
<evidence type="ECO:0000256" key="2">
    <source>
        <dbReference type="ARBA" id="ARBA00022525"/>
    </source>
</evidence>
<keyword evidence="3" id="KW-0646">Protease inhibitor</keyword>
<dbReference type="AlphaFoldDB" id="A0A2A2KBA5"/>
<proteinExistence type="predicted"/>
<dbReference type="OrthoDB" id="196393at2759"/>
<dbReference type="FunFam" id="4.10.410.10:FF:000020">
    <property type="entry name" value="Collagen, type VI, alpha 3"/>
    <property type="match status" value="1"/>
</dbReference>
<dbReference type="PANTHER" id="PTHR10083">
    <property type="entry name" value="KUNITZ-TYPE PROTEASE INHIBITOR-RELATED"/>
    <property type="match status" value="1"/>
</dbReference>
<comment type="subcellular location">
    <subcellularLocation>
        <location evidence="1">Secreted</location>
    </subcellularLocation>
</comment>
<dbReference type="CDD" id="cd00109">
    <property type="entry name" value="Kunitz-type"/>
    <property type="match status" value="1"/>
</dbReference>
<evidence type="ECO:0000313" key="9">
    <source>
        <dbReference type="Proteomes" id="UP000218231"/>
    </source>
</evidence>
<dbReference type="Proteomes" id="UP000218231">
    <property type="component" value="Unassembled WGS sequence"/>
</dbReference>
<name>A0A2A2KBA5_9BILA</name>
<feature type="domain" description="BPTI/Kunitz inhibitor" evidence="7">
    <location>
        <begin position="90"/>
        <end position="140"/>
    </location>
</feature>
<feature type="chain" id="PRO_5012177847" description="BPTI/Kunitz inhibitor domain-containing protein" evidence="6">
    <location>
        <begin position="20"/>
        <end position="343"/>
    </location>
</feature>
<dbReference type="InterPro" id="IPR036880">
    <property type="entry name" value="Kunitz_BPTI_sf"/>
</dbReference>
<organism evidence="8 9">
    <name type="scientific">Diploscapter pachys</name>
    <dbReference type="NCBI Taxonomy" id="2018661"/>
    <lineage>
        <taxon>Eukaryota</taxon>
        <taxon>Metazoa</taxon>
        <taxon>Ecdysozoa</taxon>
        <taxon>Nematoda</taxon>
        <taxon>Chromadorea</taxon>
        <taxon>Rhabditida</taxon>
        <taxon>Rhabditina</taxon>
        <taxon>Rhabditomorpha</taxon>
        <taxon>Rhabditoidea</taxon>
        <taxon>Rhabditidae</taxon>
        <taxon>Diploscapter</taxon>
    </lineage>
</organism>
<keyword evidence="2" id="KW-0964">Secreted</keyword>
<dbReference type="SMART" id="SM00131">
    <property type="entry name" value="KU"/>
    <property type="match status" value="2"/>
</dbReference>
<dbReference type="PROSITE" id="PS50279">
    <property type="entry name" value="BPTI_KUNITZ_2"/>
    <property type="match status" value="2"/>
</dbReference>
<keyword evidence="9" id="KW-1185">Reference proteome</keyword>